<dbReference type="Pfam" id="PF00561">
    <property type="entry name" value="Abhydrolase_1"/>
    <property type="match status" value="1"/>
</dbReference>
<dbReference type="PANTHER" id="PTHR43798">
    <property type="entry name" value="MONOACYLGLYCEROL LIPASE"/>
    <property type="match status" value="1"/>
</dbReference>
<dbReference type="SUPFAM" id="SSF53474">
    <property type="entry name" value="alpha/beta-Hydrolases"/>
    <property type="match status" value="1"/>
</dbReference>
<evidence type="ECO:0000256" key="1">
    <source>
        <dbReference type="ARBA" id="ARBA00010088"/>
    </source>
</evidence>
<dbReference type="EMBL" id="PPSX01000062">
    <property type="protein sequence ID" value="RZQ52209.1"/>
    <property type="molecule type" value="Genomic_DNA"/>
</dbReference>
<reference evidence="4 5" key="1">
    <citation type="submission" date="2018-01" db="EMBL/GenBank/DDBJ databases">
        <title>Co-occurrence of chitin degradation, pigmentation and bioactivity in marine Pseudoalteromonas.</title>
        <authorList>
            <person name="Paulsen S."/>
            <person name="Gram L."/>
            <person name="Machado H."/>
        </authorList>
    </citation>
    <scope>NUCLEOTIDE SEQUENCE [LARGE SCALE GENOMIC DNA]</scope>
    <source>
        <strain evidence="4 5">S3898</strain>
    </source>
</reference>
<dbReference type="GO" id="GO:0006508">
    <property type="term" value="P:proteolysis"/>
    <property type="evidence" value="ECO:0007669"/>
    <property type="project" value="InterPro"/>
</dbReference>
<comment type="caution">
    <text evidence="4">The sequence shown here is derived from an EMBL/GenBank/DDBJ whole genome shotgun (WGS) entry which is preliminary data.</text>
</comment>
<dbReference type="Proteomes" id="UP000291338">
    <property type="component" value="Unassembled WGS sequence"/>
</dbReference>
<dbReference type="Gene3D" id="3.40.50.1820">
    <property type="entry name" value="alpha/beta hydrolase"/>
    <property type="match status" value="1"/>
</dbReference>
<evidence type="ECO:0000256" key="2">
    <source>
        <dbReference type="ARBA" id="ARBA00022801"/>
    </source>
</evidence>
<evidence type="ECO:0000313" key="5">
    <source>
        <dbReference type="Proteomes" id="UP000291338"/>
    </source>
</evidence>
<sequence length="308" mass="35857">MMLFEVSAKNKDITEDYIKVPQGKIYIRTEGQGHPVVIINGGPGGGHTVFVGWFDFLKKQGYQLVFFDDIGRGRSTRKIEGKFTPQMTVDDIESVRQYLGVKKITLMAHSYGGIPAMQYALQHSQHVKKLVMLNASYDTKSQQMNANQYFHIIRTRYPEKWRQLESLKAQGIKSTDDRFAEIAYGRYMDWYQWFDVANRSKNRKYQTNDERDYFNLQVFDDIIDLDYGEIRGTLIGINIEEQIKDFAIPTLITAGRYDNASTPELVYRLYDMLPKGIATYSMFEQSGHWPWVEETAKFEQVLSHFLNN</sequence>
<feature type="domain" description="AB hydrolase-1" evidence="3">
    <location>
        <begin position="35"/>
        <end position="293"/>
    </location>
</feature>
<dbReference type="InterPro" id="IPR000073">
    <property type="entry name" value="AB_hydrolase_1"/>
</dbReference>
<protein>
    <recommendedName>
        <fullName evidence="3">AB hydrolase-1 domain-containing protein</fullName>
    </recommendedName>
</protein>
<evidence type="ECO:0000313" key="4">
    <source>
        <dbReference type="EMBL" id="RZQ52209.1"/>
    </source>
</evidence>
<dbReference type="InterPro" id="IPR029058">
    <property type="entry name" value="AB_hydrolase_fold"/>
</dbReference>
<gene>
    <name evidence="4" type="ORF">C1E23_15065</name>
</gene>
<dbReference type="InterPro" id="IPR050266">
    <property type="entry name" value="AB_hydrolase_sf"/>
</dbReference>
<proteinExistence type="inferred from homology"/>
<comment type="similarity">
    <text evidence="1">Belongs to the peptidase S33 family.</text>
</comment>
<dbReference type="GO" id="GO:0008233">
    <property type="term" value="F:peptidase activity"/>
    <property type="evidence" value="ECO:0007669"/>
    <property type="project" value="InterPro"/>
</dbReference>
<name>A0A4Q7IL50_9GAMM</name>
<evidence type="ECO:0000259" key="3">
    <source>
        <dbReference type="Pfam" id="PF00561"/>
    </source>
</evidence>
<keyword evidence="2" id="KW-0378">Hydrolase</keyword>
<dbReference type="PRINTS" id="PR00793">
    <property type="entry name" value="PROAMNOPTASE"/>
</dbReference>
<organism evidence="4 5">
    <name type="scientific">Pseudoalteromonas phenolica</name>
    <dbReference type="NCBI Taxonomy" id="161398"/>
    <lineage>
        <taxon>Bacteria</taxon>
        <taxon>Pseudomonadati</taxon>
        <taxon>Pseudomonadota</taxon>
        <taxon>Gammaproteobacteria</taxon>
        <taxon>Alteromonadales</taxon>
        <taxon>Pseudoalteromonadaceae</taxon>
        <taxon>Pseudoalteromonas</taxon>
    </lineage>
</organism>
<accession>A0A4Q7IL50</accession>
<dbReference type="InterPro" id="IPR002410">
    <property type="entry name" value="Peptidase_S33"/>
</dbReference>
<dbReference type="AlphaFoldDB" id="A0A4Q7IL50"/>